<feature type="signal peptide" evidence="1">
    <location>
        <begin position="1"/>
        <end position="19"/>
    </location>
</feature>
<dbReference type="SMART" id="SM00034">
    <property type="entry name" value="CLECT"/>
    <property type="match status" value="1"/>
</dbReference>
<keyword evidence="4" id="KW-1185">Reference proteome</keyword>
<evidence type="ECO:0000313" key="3">
    <source>
        <dbReference type="EMBL" id="CAG9808814.1"/>
    </source>
</evidence>
<dbReference type="CDD" id="cd00037">
    <property type="entry name" value="CLECT"/>
    <property type="match status" value="1"/>
</dbReference>
<dbReference type="OrthoDB" id="6340082at2759"/>
<reference evidence="3" key="1">
    <citation type="submission" date="2022-01" db="EMBL/GenBank/DDBJ databases">
        <authorList>
            <person name="King R."/>
        </authorList>
    </citation>
    <scope>NUCLEOTIDE SEQUENCE</scope>
</reference>
<reference evidence="3" key="2">
    <citation type="submission" date="2022-10" db="EMBL/GenBank/DDBJ databases">
        <authorList>
            <consortium name="ENA_rothamsted_submissions"/>
            <consortium name="culmorum"/>
            <person name="King R."/>
        </authorList>
    </citation>
    <scope>NUCLEOTIDE SEQUENCE</scope>
</reference>
<feature type="chain" id="PRO_5040133401" description="C-type lectin domain-containing protein" evidence="1">
    <location>
        <begin position="20"/>
        <end position="186"/>
    </location>
</feature>
<sequence>MKYFIILILSFSILNFVHCDDIWQCSDIESPDTQATFKELGCYTDNTNLIVKKFYYPRYFRSNWIEAQMICKSYDMELARFESIDEVNDVFAFLKNSSDNVFRDGYWMFVGGITSTPGSVTSWYWTQTGVKVSFDIPWATSNPSGGHEQCLSIGKHGFGYPLSFNDVPYEGYKNIFLCQKTKIKYQ</sequence>
<proteinExistence type="predicted"/>
<evidence type="ECO:0000313" key="4">
    <source>
        <dbReference type="Proteomes" id="UP001153620"/>
    </source>
</evidence>
<evidence type="ECO:0000256" key="1">
    <source>
        <dbReference type="SAM" id="SignalP"/>
    </source>
</evidence>
<dbReference type="AlphaFoldDB" id="A0A9N9S113"/>
<keyword evidence="1" id="KW-0732">Signal</keyword>
<dbReference type="EMBL" id="OU895879">
    <property type="protein sequence ID" value="CAG9808814.1"/>
    <property type="molecule type" value="Genomic_DNA"/>
</dbReference>
<dbReference type="InterPro" id="IPR001304">
    <property type="entry name" value="C-type_lectin-like"/>
</dbReference>
<evidence type="ECO:0000259" key="2">
    <source>
        <dbReference type="PROSITE" id="PS50041"/>
    </source>
</evidence>
<feature type="domain" description="C-type lectin" evidence="2">
    <location>
        <begin position="54"/>
        <end position="153"/>
    </location>
</feature>
<accession>A0A9N9S113</accession>
<name>A0A9N9S113_9DIPT</name>
<gene>
    <name evidence="3" type="ORF">CHIRRI_LOCUS11650</name>
</gene>
<dbReference type="SUPFAM" id="SSF56436">
    <property type="entry name" value="C-type lectin-like"/>
    <property type="match status" value="1"/>
</dbReference>
<dbReference type="Gene3D" id="3.10.100.10">
    <property type="entry name" value="Mannose-Binding Protein A, subunit A"/>
    <property type="match status" value="1"/>
</dbReference>
<dbReference type="Proteomes" id="UP001153620">
    <property type="component" value="Chromosome 3"/>
</dbReference>
<protein>
    <recommendedName>
        <fullName evidence="2">C-type lectin domain-containing protein</fullName>
    </recommendedName>
</protein>
<dbReference type="PROSITE" id="PS50041">
    <property type="entry name" value="C_TYPE_LECTIN_2"/>
    <property type="match status" value="1"/>
</dbReference>
<dbReference type="InterPro" id="IPR016186">
    <property type="entry name" value="C-type_lectin-like/link_sf"/>
</dbReference>
<organism evidence="3 4">
    <name type="scientific">Chironomus riparius</name>
    <dbReference type="NCBI Taxonomy" id="315576"/>
    <lineage>
        <taxon>Eukaryota</taxon>
        <taxon>Metazoa</taxon>
        <taxon>Ecdysozoa</taxon>
        <taxon>Arthropoda</taxon>
        <taxon>Hexapoda</taxon>
        <taxon>Insecta</taxon>
        <taxon>Pterygota</taxon>
        <taxon>Neoptera</taxon>
        <taxon>Endopterygota</taxon>
        <taxon>Diptera</taxon>
        <taxon>Nematocera</taxon>
        <taxon>Chironomoidea</taxon>
        <taxon>Chironomidae</taxon>
        <taxon>Chironominae</taxon>
        <taxon>Chironomus</taxon>
    </lineage>
</organism>
<dbReference type="InterPro" id="IPR016187">
    <property type="entry name" value="CTDL_fold"/>
</dbReference>